<evidence type="ECO:0000256" key="3">
    <source>
        <dbReference type="ARBA" id="ARBA00023002"/>
    </source>
</evidence>
<dbReference type="EC" id="1.3.1.76" evidence="2"/>
<dbReference type="GO" id="GO:0004325">
    <property type="term" value="F:ferrochelatase activity"/>
    <property type="evidence" value="ECO:0007669"/>
    <property type="project" value="InterPro"/>
</dbReference>
<organism evidence="7 8">
    <name type="scientific">Deinococcus indicus</name>
    <dbReference type="NCBI Taxonomy" id="223556"/>
    <lineage>
        <taxon>Bacteria</taxon>
        <taxon>Thermotogati</taxon>
        <taxon>Deinococcota</taxon>
        <taxon>Deinococci</taxon>
        <taxon>Deinococcales</taxon>
        <taxon>Deinococcaceae</taxon>
        <taxon>Deinococcus</taxon>
    </lineage>
</organism>
<evidence type="ECO:0000256" key="4">
    <source>
        <dbReference type="ARBA" id="ARBA00023027"/>
    </source>
</evidence>
<dbReference type="OrthoDB" id="69471at2"/>
<evidence type="ECO:0000313" key="8">
    <source>
        <dbReference type="Proteomes" id="UP000197208"/>
    </source>
</evidence>
<accession>A0A246BRG8</accession>
<dbReference type="EMBL" id="NHMK01000008">
    <property type="protein sequence ID" value="OWL98265.1"/>
    <property type="molecule type" value="Genomic_DNA"/>
</dbReference>
<dbReference type="GO" id="GO:0019354">
    <property type="term" value="P:siroheme biosynthetic process"/>
    <property type="evidence" value="ECO:0007669"/>
    <property type="project" value="UniProtKB-UniPathway"/>
</dbReference>
<dbReference type="GO" id="GO:0043115">
    <property type="term" value="F:precorrin-2 dehydrogenase activity"/>
    <property type="evidence" value="ECO:0007669"/>
    <property type="project" value="UniProtKB-EC"/>
</dbReference>
<dbReference type="SUPFAM" id="SSF75615">
    <property type="entry name" value="Siroheme synthase middle domains-like"/>
    <property type="match status" value="1"/>
</dbReference>
<dbReference type="Gene3D" id="3.40.50.720">
    <property type="entry name" value="NAD(P)-binding Rossmann-like Domain"/>
    <property type="match status" value="1"/>
</dbReference>
<dbReference type="InterPro" id="IPR006367">
    <property type="entry name" value="Sirohaem_synthase_N"/>
</dbReference>
<dbReference type="PANTHER" id="PTHR35330">
    <property type="entry name" value="SIROHEME BIOSYNTHESIS PROTEIN MET8"/>
    <property type="match status" value="1"/>
</dbReference>
<protein>
    <recommendedName>
        <fullName evidence="2">precorrin-2 dehydrogenase</fullName>
        <ecNumber evidence="2">1.3.1.76</ecNumber>
    </recommendedName>
</protein>
<comment type="caution">
    <text evidence="7">The sequence shown here is derived from an EMBL/GenBank/DDBJ whole genome shotgun (WGS) entry which is preliminary data.</text>
</comment>
<sequence>MLRPMSLLPAFLDLHGERAVVVGGGPVALRRTRTLLDAGLRVQVIAPDRCDELAALDTDWQPRPYRSGDLRGAAVVVAATSNAGVNAQVVRDARDLGLLVNDASDATRGNLRFPAVAERAGVQVAVSTGRELPMLAQALTERTRDLLPTPEQLGTWTERREAALALPEPQRQADLGALRRDIRRAVGVPA</sequence>
<dbReference type="UniPathway" id="UPA00262">
    <property type="reaction ID" value="UER00222"/>
</dbReference>
<name>A0A246BRG8_9DEIO</name>
<proteinExistence type="predicted"/>
<evidence type="ECO:0000256" key="5">
    <source>
        <dbReference type="ARBA" id="ARBA00023244"/>
    </source>
</evidence>
<reference evidence="7 8" key="1">
    <citation type="submission" date="2017-05" db="EMBL/GenBank/DDBJ databases">
        <title>De novo genome assembly of Deniococcus indicus strain DR1.</title>
        <authorList>
            <person name="Chauhan D."/>
            <person name="Yennamalli R.M."/>
            <person name="Priyadarshini R."/>
        </authorList>
    </citation>
    <scope>NUCLEOTIDE SEQUENCE [LARGE SCALE GENOMIC DNA]</scope>
    <source>
        <strain evidence="7 8">DR1</strain>
    </source>
</reference>
<dbReference type="SUPFAM" id="SSF51735">
    <property type="entry name" value="NAD(P)-binding Rossmann-fold domains"/>
    <property type="match status" value="1"/>
</dbReference>
<dbReference type="NCBIfam" id="TIGR01470">
    <property type="entry name" value="cysG_Nterm"/>
    <property type="match status" value="1"/>
</dbReference>
<comment type="pathway">
    <text evidence="1">Porphyrin-containing compound metabolism; siroheme biosynthesis; sirohydrochlorin from precorrin-2: step 1/1.</text>
</comment>
<dbReference type="Pfam" id="PF13241">
    <property type="entry name" value="NAD_binding_7"/>
    <property type="match status" value="1"/>
</dbReference>
<evidence type="ECO:0000256" key="2">
    <source>
        <dbReference type="ARBA" id="ARBA00012400"/>
    </source>
</evidence>
<keyword evidence="8" id="KW-1185">Reference proteome</keyword>
<comment type="catalytic activity">
    <reaction evidence="6">
        <text>precorrin-2 + NAD(+) = sirohydrochlorin + NADH + 2 H(+)</text>
        <dbReference type="Rhea" id="RHEA:15613"/>
        <dbReference type="ChEBI" id="CHEBI:15378"/>
        <dbReference type="ChEBI" id="CHEBI:57540"/>
        <dbReference type="ChEBI" id="CHEBI:57945"/>
        <dbReference type="ChEBI" id="CHEBI:58351"/>
        <dbReference type="ChEBI" id="CHEBI:58827"/>
        <dbReference type="EC" id="1.3.1.76"/>
    </reaction>
</comment>
<keyword evidence="4" id="KW-0520">NAD</keyword>
<dbReference type="Proteomes" id="UP000197208">
    <property type="component" value="Unassembled WGS sequence"/>
</dbReference>
<evidence type="ECO:0000313" key="7">
    <source>
        <dbReference type="EMBL" id="OWL98265.1"/>
    </source>
</evidence>
<dbReference type="InterPro" id="IPR028161">
    <property type="entry name" value="Met8-like"/>
</dbReference>
<gene>
    <name evidence="7" type="ORF">CBQ26_02140</name>
</gene>
<keyword evidence="5" id="KW-0627">Porphyrin biosynthesis</keyword>
<dbReference type="InterPro" id="IPR036291">
    <property type="entry name" value="NAD(P)-bd_dom_sf"/>
</dbReference>
<dbReference type="PANTHER" id="PTHR35330:SF1">
    <property type="entry name" value="SIROHEME BIOSYNTHESIS PROTEIN MET8"/>
    <property type="match status" value="1"/>
</dbReference>
<evidence type="ECO:0000256" key="6">
    <source>
        <dbReference type="ARBA" id="ARBA00047561"/>
    </source>
</evidence>
<keyword evidence="3" id="KW-0560">Oxidoreductase</keyword>
<evidence type="ECO:0000256" key="1">
    <source>
        <dbReference type="ARBA" id="ARBA00005010"/>
    </source>
</evidence>
<dbReference type="AlphaFoldDB" id="A0A246BRG8"/>
<dbReference type="Gene3D" id="3.30.160.110">
    <property type="entry name" value="Siroheme synthase, domain 2"/>
    <property type="match status" value="1"/>
</dbReference>